<dbReference type="AlphaFoldDB" id="A0A0F9A954"/>
<reference evidence="1" key="1">
    <citation type="journal article" date="2015" name="Nature">
        <title>Complex archaea that bridge the gap between prokaryotes and eukaryotes.</title>
        <authorList>
            <person name="Spang A."/>
            <person name="Saw J.H."/>
            <person name="Jorgensen S.L."/>
            <person name="Zaremba-Niedzwiedzka K."/>
            <person name="Martijn J."/>
            <person name="Lind A.E."/>
            <person name="van Eijk R."/>
            <person name="Schleper C."/>
            <person name="Guy L."/>
            <person name="Ettema T.J."/>
        </authorList>
    </citation>
    <scope>NUCLEOTIDE SEQUENCE</scope>
</reference>
<organism evidence="1">
    <name type="scientific">marine sediment metagenome</name>
    <dbReference type="NCBI Taxonomy" id="412755"/>
    <lineage>
        <taxon>unclassified sequences</taxon>
        <taxon>metagenomes</taxon>
        <taxon>ecological metagenomes</taxon>
    </lineage>
</organism>
<gene>
    <name evidence="1" type="ORF">LCGC14_2940880</name>
</gene>
<comment type="caution">
    <text evidence="1">The sequence shown here is derived from an EMBL/GenBank/DDBJ whole genome shotgun (WGS) entry which is preliminary data.</text>
</comment>
<dbReference type="EMBL" id="LAZR01058983">
    <property type="protein sequence ID" value="KKK68756.1"/>
    <property type="molecule type" value="Genomic_DNA"/>
</dbReference>
<proteinExistence type="predicted"/>
<evidence type="ECO:0000313" key="1">
    <source>
        <dbReference type="EMBL" id="KKK68756.1"/>
    </source>
</evidence>
<protein>
    <submittedName>
        <fullName evidence="1">Uncharacterized protein</fullName>
    </submittedName>
</protein>
<sequence length="29" mass="3115">AKTKMTCPTEVVRNLPDVTVAERPQESGG</sequence>
<feature type="non-terminal residue" evidence="1">
    <location>
        <position position="1"/>
    </location>
</feature>
<accession>A0A0F9A954</accession>
<name>A0A0F9A954_9ZZZZ</name>